<dbReference type="EMBL" id="JAHMHS010000001">
    <property type="protein sequence ID" value="KAK1731713.1"/>
    <property type="molecule type" value="Genomic_DNA"/>
</dbReference>
<dbReference type="AlphaFoldDB" id="A0AAD8XQH6"/>
<sequence>MAILAMDFFPPQANRRSLHRWSAAPLHRRRRRQVRSTPYLSQGRQVLHHRTRPCLPCIGLGHLAIHIGRRACVY</sequence>
<dbReference type="GeneID" id="85390755"/>
<dbReference type="Proteomes" id="UP001244207">
    <property type="component" value="Unassembled WGS sequence"/>
</dbReference>
<gene>
    <name evidence="1" type="ORF">BDZ83DRAFT_596336</name>
</gene>
<dbReference type="RefSeq" id="XP_060371768.1">
    <property type="nucleotide sequence ID" value="XM_060506856.1"/>
</dbReference>
<organism evidence="1 2">
    <name type="scientific">Glomerella acutata</name>
    <name type="common">Colletotrichum acutatum</name>
    <dbReference type="NCBI Taxonomy" id="27357"/>
    <lineage>
        <taxon>Eukaryota</taxon>
        <taxon>Fungi</taxon>
        <taxon>Dikarya</taxon>
        <taxon>Ascomycota</taxon>
        <taxon>Pezizomycotina</taxon>
        <taxon>Sordariomycetes</taxon>
        <taxon>Hypocreomycetidae</taxon>
        <taxon>Glomerellales</taxon>
        <taxon>Glomerellaceae</taxon>
        <taxon>Colletotrichum</taxon>
        <taxon>Colletotrichum acutatum species complex</taxon>
    </lineage>
</organism>
<comment type="caution">
    <text evidence="1">The sequence shown here is derived from an EMBL/GenBank/DDBJ whole genome shotgun (WGS) entry which is preliminary data.</text>
</comment>
<proteinExistence type="predicted"/>
<reference evidence="1" key="1">
    <citation type="submission" date="2021-12" db="EMBL/GenBank/DDBJ databases">
        <title>Comparative genomics, transcriptomics and evolutionary studies reveal genomic signatures of adaptation to plant cell wall in hemibiotrophic fungi.</title>
        <authorList>
            <consortium name="DOE Joint Genome Institute"/>
            <person name="Baroncelli R."/>
            <person name="Diaz J.F."/>
            <person name="Benocci T."/>
            <person name="Peng M."/>
            <person name="Battaglia E."/>
            <person name="Haridas S."/>
            <person name="Andreopoulos W."/>
            <person name="Labutti K."/>
            <person name="Pangilinan J."/>
            <person name="Floch G.L."/>
            <person name="Makela M.R."/>
            <person name="Henrissat B."/>
            <person name="Grigoriev I.V."/>
            <person name="Crouch J.A."/>
            <person name="De Vries R.P."/>
            <person name="Sukno S.A."/>
            <person name="Thon M.R."/>
        </authorList>
    </citation>
    <scope>NUCLEOTIDE SEQUENCE</scope>
    <source>
        <strain evidence="1">CBS 112980</strain>
    </source>
</reference>
<evidence type="ECO:0000313" key="2">
    <source>
        <dbReference type="Proteomes" id="UP001244207"/>
    </source>
</evidence>
<keyword evidence="2" id="KW-1185">Reference proteome</keyword>
<evidence type="ECO:0000313" key="1">
    <source>
        <dbReference type="EMBL" id="KAK1731713.1"/>
    </source>
</evidence>
<name>A0AAD8XQH6_GLOAC</name>
<accession>A0AAD8XQH6</accession>
<protein>
    <submittedName>
        <fullName evidence="1">Uncharacterized protein</fullName>
    </submittedName>
</protein>